<proteinExistence type="inferred from homology"/>
<dbReference type="InterPro" id="IPR043129">
    <property type="entry name" value="ATPase_NBD"/>
</dbReference>
<dbReference type="CDD" id="cd24058">
    <property type="entry name" value="ASKHA_NBD_ROK_PPGK"/>
    <property type="match status" value="1"/>
</dbReference>
<evidence type="ECO:0000256" key="1">
    <source>
        <dbReference type="ARBA" id="ARBA00006479"/>
    </source>
</evidence>
<dbReference type="NCBIfam" id="NF045942">
    <property type="entry name" value="PolPhglucPhase"/>
    <property type="match status" value="1"/>
</dbReference>
<accession>A0A841BKN1</accession>
<evidence type="ECO:0000313" key="3">
    <source>
        <dbReference type="Proteomes" id="UP000587527"/>
    </source>
</evidence>
<dbReference type="AlphaFoldDB" id="A0A841BKN1"/>
<dbReference type="EC" id="2.7.1.63" evidence="2"/>
<dbReference type="RefSeq" id="WP_184832110.1">
    <property type="nucleotide sequence ID" value="NZ_JACHMN010000001.1"/>
</dbReference>
<gene>
    <name evidence="2" type="ORF">F4553_000800</name>
</gene>
<sequence>MTATEALGVDIGGSGIKGAPVDLVRGALIRERVRIPTPSPATPEAVAATLTQLLAEIGTDGPVGVTLPAVVTHGVARTAANIDKSWMGTDAAALFTAATGRRVSVVNDADAAGLAEVRYGAGAGRDGVVIVVTLGTGIGSAVFTDGVLLPNTELGHLHLHHGDAEAWAADSARERDDLSWEEYAERLEQYFRLLHGLFWPDLIIVGGGISKKSEKYLPLINVDTEVVPAVLQNSAGIVGAAMHAPQ</sequence>
<reference evidence="2 3" key="1">
    <citation type="submission" date="2020-08" db="EMBL/GenBank/DDBJ databases">
        <title>Sequencing the genomes of 1000 actinobacteria strains.</title>
        <authorList>
            <person name="Klenk H.-P."/>
        </authorList>
    </citation>
    <scope>NUCLEOTIDE SEQUENCE [LARGE SCALE GENOMIC DNA]</scope>
    <source>
        <strain evidence="2 3">DSM 45362</strain>
    </source>
</reference>
<dbReference type="EMBL" id="JACHMN010000001">
    <property type="protein sequence ID" value="MBB5867421.1"/>
    <property type="molecule type" value="Genomic_DNA"/>
</dbReference>
<protein>
    <submittedName>
        <fullName evidence="2">Polyphosphate glucokinase</fullName>
        <ecNumber evidence="2">2.7.1.63</ecNumber>
    </submittedName>
</protein>
<dbReference type="Pfam" id="PF00480">
    <property type="entry name" value="ROK"/>
    <property type="match status" value="1"/>
</dbReference>
<evidence type="ECO:0000313" key="2">
    <source>
        <dbReference type="EMBL" id="MBB5867421.1"/>
    </source>
</evidence>
<name>A0A841BKN1_9ACTN</name>
<dbReference type="PANTHER" id="PTHR18964">
    <property type="entry name" value="ROK (REPRESSOR, ORF, KINASE) FAMILY"/>
    <property type="match status" value="1"/>
</dbReference>
<comment type="caution">
    <text evidence="2">The sequence shown here is derived from an EMBL/GenBank/DDBJ whole genome shotgun (WGS) entry which is preliminary data.</text>
</comment>
<dbReference type="PANTHER" id="PTHR18964:SF146">
    <property type="entry name" value="POLYPHOSPHATE GLUCOKINASE"/>
    <property type="match status" value="1"/>
</dbReference>
<keyword evidence="3" id="KW-1185">Reference proteome</keyword>
<keyword evidence="2" id="KW-0808">Transferase</keyword>
<dbReference type="Proteomes" id="UP000587527">
    <property type="component" value="Unassembled WGS sequence"/>
</dbReference>
<dbReference type="Gene3D" id="3.30.420.40">
    <property type="match status" value="2"/>
</dbReference>
<dbReference type="InterPro" id="IPR000600">
    <property type="entry name" value="ROK"/>
</dbReference>
<keyword evidence="2" id="KW-0418">Kinase</keyword>
<comment type="similarity">
    <text evidence="1">Belongs to the ROK (NagC/XylR) family.</text>
</comment>
<dbReference type="GO" id="GO:0047330">
    <property type="term" value="F:polyphosphate-glucose phosphotransferase activity"/>
    <property type="evidence" value="ECO:0007669"/>
    <property type="project" value="UniProtKB-EC"/>
</dbReference>
<dbReference type="SUPFAM" id="SSF53067">
    <property type="entry name" value="Actin-like ATPase domain"/>
    <property type="match status" value="1"/>
</dbReference>
<organism evidence="2 3">
    <name type="scientific">Allocatelliglobosispora scoriae</name>
    <dbReference type="NCBI Taxonomy" id="643052"/>
    <lineage>
        <taxon>Bacteria</taxon>
        <taxon>Bacillati</taxon>
        <taxon>Actinomycetota</taxon>
        <taxon>Actinomycetes</taxon>
        <taxon>Micromonosporales</taxon>
        <taxon>Micromonosporaceae</taxon>
        <taxon>Allocatelliglobosispora</taxon>
    </lineage>
</organism>